<reference evidence="1 2" key="1">
    <citation type="submission" date="2019-06" db="EMBL/GenBank/DDBJ databases">
        <title>Whole genome shotgun sequence of Vibrio inusitatus NBRC 102082.</title>
        <authorList>
            <person name="Hosoyama A."/>
            <person name="Uohara A."/>
            <person name="Ohji S."/>
            <person name="Ichikawa N."/>
        </authorList>
    </citation>
    <scope>NUCLEOTIDE SEQUENCE [LARGE SCALE GENOMIC DNA]</scope>
    <source>
        <strain evidence="1 2">NBRC 102082</strain>
    </source>
</reference>
<name>A0A4Y3HX72_9VIBR</name>
<dbReference type="EMBL" id="BJLF01000011">
    <property type="protein sequence ID" value="GEA51618.1"/>
    <property type="molecule type" value="Genomic_DNA"/>
</dbReference>
<dbReference type="Proteomes" id="UP000318717">
    <property type="component" value="Unassembled WGS sequence"/>
</dbReference>
<comment type="caution">
    <text evidence="1">The sequence shown here is derived from an EMBL/GenBank/DDBJ whole genome shotgun (WGS) entry which is preliminary data.</text>
</comment>
<keyword evidence="2" id="KW-1185">Reference proteome</keyword>
<evidence type="ECO:0000313" key="1">
    <source>
        <dbReference type="EMBL" id="GEA51618.1"/>
    </source>
</evidence>
<organism evidence="1 2">
    <name type="scientific">Vibrio inusitatus NBRC 102082</name>
    <dbReference type="NCBI Taxonomy" id="1219070"/>
    <lineage>
        <taxon>Bacteria</taxon>
        <taxon>Pseudomonadati</taxon>
        <taxon>Pseudomonadota</taxon>
        <taxon>Gammaproteobacteria</taxon>
        <taxon>Vibrionales</taxon>
        <taxon>Vibrionaceae</taxon>
        <taxon>Vibrio</taxon>
    </lineage>
</organism>
<accession>A0A4Y3HX72</accession>
<proteinExistence type="predicted"/>
<evidence type="ECO:0008006" key="3">
    <source>
        <dbReference type="Google" id="ProtNLM"/>
    </source>
</evidence>
<sequence>MVQWHSNFTDTVFTALYPYVKDRNLTVVSASKLLNMTPRTFQRRLTEEKTNFRNIKDNLIYTAAVNLMAKNLSLTHIVA</sequence>
<dbReference type="AlphaFoldDB" id="A0A4Y3HX72"/>
<evidence type="ECO:0000313" key="2">
    <source>
        <dbReference type="Proteomes" id="UP000318717"/>
    </source>
</evidence>
<protein>
    <recommendedName>
        <fullName evidence="3">HTH araC/xylS-type domain-containing protein</fullName>
    </recommendedName>
</protein>
<gene>
    <name evidence="1" type="ORF">VIN01S_24220</name>
</gene>